<proteinExistence type="predicted"/>
<feature type="transmembrane region" description="Helical" evidence="6">
    <location>
        <begin position="139"/>
        <end position="166"/>
    </location>
</feature>
<dbReference type="GO" id="GO:0005886">
    <property type="term" value="C:plasma membrane"/>
    <property type="evidence" value="ECO:0007669"/>
    <property type="project" value="UniProtKB-SubCell"/>
</dbReference>
<evidence type="ECO:0000313" key="7">
    <source>
        <dbReference type="EMBL" id="PTE12998.1"/>
    </source>
</evidence>
<dbReference type="GO" id="GO:0033228">
    <property type="term" value="P:cysteine export across plasma membrane"/>
    <property type="evidence" value="ECO:0007669"/>
    <property type="project" value="TreeGrafter"/>
</dbReference>
<feature type="transmembrane region" description="Helical" evidence="6">
    <location>
        <begin position="77"/>
        <end position="95"/>
    </location>
</feature>
<dbReference type="GO" id="GO:0015171">
    <property type="term" value="F:amino acid transmembrane transporter activity"/>
    <property type="evidence" value="ECO:0007669"/>
    <property type="project" value="TreeGrafter"/>
</dbReference>
<comment type="caution">
    <text evidence="7">The sequence shown here is derived from an EMBL/GenBank/DDBJ whole genome shotgun (WGS) entry which is preliminary data.</text>
</comment>
<accession>A0A2T4J581</accession>
<dbReference type="RefSeq" id="WP_107674474.1">
    <property type="nucleotide sequence ID" value="NZ_PZKE01000021.1"/>
</dbReference>
<keyword evidence="4 6" id="KW-1133">Transmembrane helix</keyword>
<evidence type="ECO:0000256" key="5">
    <source>
        <dbReference type="ARBA" id="ARBA00023136"/>
    </source>
</evidence>
<sequence length="199" mass="21543">MTYDLFLALLGFAFVTSVTPGPNNMMLLASGVNFGFRRTVPHMLGISAGHALMVFLVGMGLAGLFKAWPLALTGLKLASVAYMLWLAWKIAHAAAPGEGRARPQPMTFLQAAAFQWVNPKAWAMALGAVAAYVTMPSTAAYLAVAGTFCLVNLPSVSLWAVAGQGLRRWLDDPRRLRLFNWTMALLLVASLYPVVTMRL</sequence>
<dbReference type="EMBL" id="PZKE01000021">
    <property type="protein sequence ID" value="PTE12998.1"/>
    <property type="molecule type" value="Genomic_DNA"/>
</dbReference>
<evidence type="ECO:0000313" key="8">
    <source>
        <dbReference type="Proteomes" id="UP000241362"/>
    </source>
</evidence>
<evidence type="ECO:0000256" key="3">
    <source>
        <dbReference type="ARBA" id="ARBA00022692"/>
    </source>
</evidence>
<keyword evidence="3 6" id="KW-0812">Transmembrane</keyword>
<dbReference type="PANTHER" id="PTHR30086:SF20">
    <property type="entry name" value="ARGININE EXPORTER PROTEIN ARGO-RELATED"/>
    <property type="match status" value="1"/>
</dbReference>
<reference evidence="7 8" key="1">
    <citation type="submission" date="2018-03" db="EMBL/GenBank/DDBJ databases">
        <title>Rhodobacter blasticus.</title>
        <authorList>
            <person name="Meyer T.E."/>
            <person name="Miller S."/>
            <person name="Lodha T."/>
            <person name="Gandham S."/>
            <person name="Chintalapati S."/>
            <person name="Chintalapati V.R."/>
        </authorList>
    </citation>
    <scope>NUCLEOTIDE SEQUENCE [LARGE SCALE GENOMIC DNA]</scope>
    <source>
        <strain evidence="7 8">DSM 2131</strain>
    </source>
</reference>
<evidence type="ECO:0008006" key="9">
    <source>
        <dbReference type="Google" id="ProtNLM"/>
    </source>
</evidence>
<keyword evidence="8" id="KW-1185">Reference proteome</keyword>
<evidence type="ECO:0000256" key="4">
    <source>
        <dbReference type="ARBA" id="ARBA00022989"/>
    </source>
</evidence>
<evidence type="ECO:0000256" key="2">
    <source>
        <dbReference type="ARBA" id="ARBA00022475"/>
    </source>
</evidence>
<feature type="transmembrane region" description="Helical" evidence="6">
    <location>
        <begin position="178"/>
        <end position="195"/>
    </location>
</feature>
<dbReference type="PANTHER" id="PTHR30086">
    <property type="entry name" value="ARGININE EXPORTER PROTEIN ARGO"/>
    <property type="match status" value="1"/>
</dbReference>
<gene>
    <name evidence="7" type="ORF">C5F44_15595</name>
</gene>
<evidence type="ECO:0000256" key="6">
    <source>
        <dbReference type="SAM" id="Phobius"/>
    </source>
</evidence>
<name>A0A2T4J581_FUSBL</name>
<keyword evidence="2" id="KW-1003">Cell membrane</keyword>
<dbReference type="Proteomes" id="UP000241362">
    <property type="component" value="Unassembled WGS sequence"/>
</dbReference>
<dbReference type="AlphaFoldDB" id="A0A2T4J581"/>
<evidence type="ECO:0000256" key="1">
    <source>
        <dbReference type="ARBA" id="ARBA00004651"/>
    </source>
</evidence>
<comment type="subcellular location">
    <subcellularLocation>
        <location evidence="1">Cell membrane</location>
        <topology evidence="1">Multi-pass membrane protein</topology>
    </subcellularLocation>
</comment>
<keyword evidence="5 6" id="KW-0472">Membrane</keyword>
<organism evidence="7 8">
    <name type="scientific">Fuscovulum blasticum DSM 2131</name>
    <dbReference type="NCBI Taxonomy" id="1188250"/>
    <lineage>
        <taxon>Bacteria</taxon>
        <taxon>Pseudomonadati</taxon>
        <taxon>Pseudomonadota</taxon>
        <taxon>Alphaproteobacteria</taxon>
        <taxon>Rhodobacterales</taxon>
        <taxon>Paracoccaceae</taxon>
        <taxon>Pseudogemmobacter</taxon>
    </lineage>
</organism>
<dbReference type="Pfam" id="PF01810">
    <property type="entry name" value="LysE"/>
    <property type="match status" value="1"/>
</dbReference>
<dbReference type="InterPro" id="IPR001123">
    <property type="entry name" value="LeuE-type"/>
</dbReference>
<protein>
    <recommendedName>
        <fullName evidence="9">Threonine/homoserine/homoserine lactone efflux protein</fullName>
    </recommendedName>
</protein>
<feature type="transmembrane region" description="Helical" evidence="6">
    <location>
        <begin position="44"/>
        <end position="65"/>
    </location>
</feature>